<evidence type="ECO:0000313" key="1">
    <source>
        <dbReference type="EMBL" id="QBZ65507.1"/>
    </source>
</evidence>
<name>A0A4P7NSR3_PYROR</name>
<dbReference type="EMBL" id="CP034210">
    <property type="protein sequence ID" value="QBZ65507.1"/>
    <property type="molecule type" value="Genomic_DNA"/>
</dbReference>
<reference evidence="1 2" key="1">
    <citation type="journal article" date="2019" name="Mol. Biol. Evol.">
        <title>Blast fungal genomes show frequent chromosomal changes, gene gains and losses, and effector gene turnover.</title>
        <authorList>
            <person name="Gomez Luciano L.B."/>
            <person name="Jason Tsai I."/>
            <person name="Chuma I."/>
            <person name="Tosa Y."/>
            <person name="Chen Y.H."/>
            <person name="Li J.Y."/>
            <person name="Li M.Y."/>
            <person name="Jade Lu M.Y."/>
            <person name="Nakayashiki H."/>
            <person name="Li W.H."/>
        </authorList>
    </citation>
    <scope>NUCLEOTIDE SEQUENCE [LARGE SCALE GENOMIC DNA]</scope>
    <source>
        <strain evidence="1">MZ5-1-6</strain>
    </source>
</reference>
<dbReference type="AlphaFoldDB" id="A0A4P7NSR3"/>
<protein>
    <submittedName>
        <fullName evidence="1">Uncharacterized protein</fullName>
    </submittedName>
</protein>
<gene>
    <name evidence="1" type="ORF">PoMZ_12468</name>
</gene>
<proteinExistence type="predicted"/>
<accession>A0A4P7NSR3</accession>
<sequence>MRHFHHVTTDLRPVTQRNKFSACAIEDVSMMGIAAEQLACLTIASCSFVLTGANCGKRLGTNTQGIARLA</sequence>
<evidence type="ECO:0000313" key="2">
    <source>
        <dbReference type="Proteomes" id="UP000294847"/>
    </source>
</evidence>
<organism evidence="1 2">
    <name type="scientific">Pyricularia oryzae</name>
    <name type="common">Rice blast fungus</name>
    <name type="synonym">Magnaporthe oryzae</name>
    <dbReference type="NCBI Taxonomy" id="318829"/>
    <lineage>
        <taxon>Eukaryota</taxon>
        <taxon>Fungi</taxon>
        <taxon>Dikarya</taxon>
        <taxon>Ascomycota</taxon>
        <taxon>Pezizomycotina</taxon>
        <taxon>Sordariomycetes</taxon>
        <taxon>Sordariomycetidae</taxon>
        <taxon>Magnaporthales</taxon>
        <taxon>Pyriculariaceae</taxon>
        <taxon>Pyricularia</taxon>
    </lineage>
</organism>
<dbReference type="Proteomes" id="UP000294847">
    <property type="component" value="Chromosome 7"/>
</dbReference>